<sequence>MLFNLQTYYFIIAAMTITGLAVFIILYFIEAGYGILLDKKWGRTIDSKTGWFLMEAPVFVVMATIFLLFGRDAQNGNLLIFSLFMLHYLHRAFIYPHLIVGNGKMPLSIISMGVFFNLVNGSLQGEWLFSLAPENYYGTIPELITTPRFISGAILFFAGMALNIDSDRRLRMARKDGLKKGDTPGTHYIPDGGGFKFVTSPNYLGEIIEWTGFALMIWSLSGLLFAFWTIANLVPRGASTWNRHKAERGEDIKKRRLMRVFPYIY</sequence>
<keyword evidence="6" id="KW-0492">Microsome</keyword>
<evidence type="ECO:0000256" key="11">
    <source>
        <dbReference type="ARBA" id="ARBA00023136"/>
    </source>
</evidence>
<keyword evidence="3 12" id="KW-0812">Transmembrane</keyword>
<proteinExistence type="predicted"/>
<gene>
    <name evidence="14" type="ORF">SDC9_65958</name>
</gene>
<dbReference type="PANTHER" id="PTHR10556:SF57">
    <property type="entry name" value="3-OXO-5-ALPHA-STEROID 4-DEHYDROGENASE 1"/>
    <property type="match status" value="1"/>
</dbReference>
<dbReference type="GO" id="GO:0005789">
    <property type="term" value="C:endoplasmic reticulum membrane"/>
    <property type="evidence" value="ECO:0007669"/>
    <property type="project" value="UniProtKB-SubCell"/>
</dbReference>
<evidence type="ECO:0000256" key="5">
    <source>
        <dbReference type="ARBA" id="ARBA00022824"/>
    </source>
</evidence>
<feature type="transmembrane region" description="Helical" evidence="12">
    <location>
        <begin position="143"/>
        <end position="164"/>
    </location>
</feature>
<evidence type="ECO:0000256" key="7">
    <source>
        <dbReference type="ARBA" id="ARBA00022857"/>
    </source>
</evidence>
<evidence type="ECO:0000256" key="1">
    <source>
        <dbReference type="ARBA" id="ARBA00004477"/>
    </source>
</evidence>
<comment type="caution">
    <text evidence="14">The sequence shown here is derived from an EMBL/GenBank/DDBJ whole genome shotgun (WGS) entry which is preliminary data.</text>
</comment>
<evidence type="ECO:0000256" key="4">
    <source>
        <dbReference type="ARBA" id="ARBA00022782"/>
    </source>
</evidence>
<evidence type="ECO:0000256" key="2">
    <source>
        <dbReference type="ARBA" id="ARBA00004524"/>
    </source>
</evidence>
<comment type="subcellular location">
    <subcellularLocation>
        <location evidence="1">Endoplasmic reticulum membrane</location>
        <topology evidence="1">Multi-pass membrane protein</topology>
    </subcellularLocation>
    <subcellularLocation>
        <location evidence="2">Microsome membrane</location>
    </subcellularLocation>
</comment>
<dbReference type="InterPro" id="IPR001104">
    <property type="entry name" value="3-oxo-5_a-steroid_4-DH_C"/>
</dbReference>
<accession>A0A644XTJ4</accession>
<dbReference type="Gene3D" id="1.20.120.1630">
    <property type="match status" value="1"/>
</dbReference>
<keyword evidence="8 12" id="KW-1133">Transmembrane helix</keyword>
<dbReference type="InterPro" id="IPR039357">
    <property type="entry name" value="SRD5A/TECR"/>
</dbReference>
<dbReference type="GO" id="GO:0006694">
    <property type="term" value="P:steroid biosynthetic process"/>
    <property type="evidence" value="ECO:0007669"/>
    <property type="project" value="TreeGrafter"/>
</dbReference>
<dbReference type="AlphaFoldDB" id="A0A644XTJ4"/>
<feature type="domain" description="3-oxo-5-alpha-steroid 4-dehydrogenase C-terminal" evidence="13">
    <location>
        <begin position="104"/>
        <end position="265"/>
    </location>
</feature>
<evidence type="ECO:0000256" key="9">
    <source>
        <dbReference type="ARBA" id="ARBA00023002"/>
    </source>
</evidence>
<protein>
    <recommendedName>
        <fullName evidence="13">3-oxo-5-alpha-steroid 4-dehydrogenase C-terminal domain-containing protein</fullName>
    </recommendedName>
</protein>
<dbReference type="GO" id="GO:0003865">
    <property type="term" value="F:3-oxo-5-alpha-steroid 4-dehydrogenase activity"/>
    <property type="evidence" value="ECO:0007669"/>
    <property type="project" value="TreeGrafter"/>
</dbReference>
<dbReference type="GO" id="GO:0030154">
    <property type="term" value="P:cell differentiation"/>
    <property type="evidence" value="ECO:0007669"/>
    <property type="project" value="UniProtKB-KW"/>
</dbReference>
<evidence type="ECO:0000256" key="12">
    <source>
        <dbReference type="SAM" id="Phobius"/>
    </source>
</evidence>
<keyword evidence="11 12" id="KW-0472">Membrane</keyword>
<feature type="transmembrane region" description="Helical" evidence="12">
    <location>
        <begin position="76"/>
        <end position="94"/>
    </location>
</feature>
<keyword evidence="9" id="KW-0560">Oxidoreductase</keyword>
<reference evidence="14" key="1">
    <citation type="submission" date="2019-08" db="EMBL/GenBank/DDBJ databases">
        <authorList>
            <person name="Kucharzyk K."/>
            <person name="Murdoch R.W."/>
            <person name="Higgins S."/>
            <person name="Loffler F."/>
        </authorList>
    </citation>
    <scope>NUCLEOTIDE SEQUENCE</scope>
</reference>
<evidence type="ECO:0000256" key="10">
    <source>
        <dbReference type="ARBA" id="ARBA00023098"/>
    </source>
</evidence>
<evidence type="ECO:0000256" key="8">
    <source>
        <dbReference type="ARBA" id="ARBA00022989"/>
    </source>
</evidence>
<organism evidence="14">
    <name type="scientific">bioreactor metagenome</name>
    <dbReference type="NCBI Taxonomy" id="1076179"/>
    <lineage>
        <taxon>unclassified sequences</taxon>
        <taxon>metagenomes</taxon>
        <taxon>ecological metagenomes</taxon>
    </lineage>
</organism>
<keyword evidence="10" id="KW-0443">Lipid metabolism</keyword>
<feature type="transmembrane region" description="Helical" evidence="12">
    <location>
        <begin position="210"/>
        <end position="231"/>
    </location>
</feature>
<evidence type="ECO:0000313" key="14">
    <source>
        <dbReference type="EMBL" id="MPM19532.1"/>
    </source>
</evidence>
<keyword evidence="7" id="KW-0521">NADP</keyword>
<evidence type="ECO:0000259" key="13">
    <source>
        <dbReference type="Pfam" id="PF02544"/>
    </source>
</evidence>
<dbReference type="EMBL" id="VSSQ01003194">
    <property type="protein sequence ID" value="MPM19532.1"/>
    <property type="molecule type" value="Genomic_DNA"/>
</dbReference>
<feature type="transmembrane region" description="Helical" evidence="12">
    <location>
        <begin position="50"/>
        <end position="70"/>
    </location>
</feature>
<evidence type="ECO:0000256" key="3">
    <source>
        <dbReference type="ARBA" id="ARBA00022692"/>
    </source>
</evidence>
<feature type="transmembrane region" description="Helical" evidence="12">
    <location>
        <begin position="6"/>
        <end position="29"/>
    </location>
</feature>
<dbReference type="PROSITE" id="PS50244">
    <property type="entry name" value="S5A_REDUCTASE"/>
    <property type="match status" value="1"/>
</dbReference>
<keyword evidence="5" id="KW-0256">Endoplasmic reticulum</keyword>
<keyword evidence="4" id="KW-0221">Differentiation</keyword>
<name>A0A644XTJ4_9ZZZZ</name>
<dbReference type="PANTHER" id="PTHR10556">
    <property type="entry name" value="3-OXO-5-ALPHA-STEROID 4-DEHYDROGENASE"/>
    <property type="match status" value="1"/>
</dbReference>
<evidence type="ECO:0000256" key="6">
    <source>
        <dbReference type="ARBA" id="ARBA00022848"/>
    </source>
</evidence>
<dbReference type="Pfam" id="PF02544">
    <property type="entry name" value="Steroid_dh"/>
    <property type="match status" value="1"/>
</dbReference>